<sequence>MLHLIHLPIEARSFARWARDRGFGPKGTQDNDAVLHHLLTQLFGRQMLQPFRVFTPEQANWSLYAYASQDATALVEQARFSITPDMAEVVSLERLRSKAMPDAKPGQRIGFDVRIRPVRRSAKQHDQESEKMQERDAFLAEALHNHADDTTGMKSANRTREMVYRDWLAERMPWATLETARLAHFQRRRVLRNGNGIEGPDATIHGTMVIVDPAQFSEALRKGIGRHSAYGYGMMMLRPPDALPPDR</sequence>
<evidence type="ECO:0008006" key="3">
    <source>
        <dbReference type="Google" id="ProtNLM"/>
    </source>
</evidence>
<dbReference type="KEGG" id="gbc:GbCGDNIH3_1697"/>
<name>A0AAN0REL5_9PROT</name>
<dbReference type="SMART" id="SM01101">
    <property type="entry name" value="CRISPR_assoc"/>
    <property type="match status" value="1"/>
</dbReference>
<dbReference type="Gene3D" id="3.30.70.1210">
    <property type="entry name" value="Crispr-associated protein, domain 2"/>
    <property type="match status" value="1"/>
</dbReference>
<organism evidence="1 2">
    <name type="scientific">Granulibacter bethesdensis</name>
    <dbReference type="NCBI Taxonomy" id="364410"/>
    <lineage>
        <taxon>Bacteria</taxon>
        <taxon>Pseudomonadati</taxon>
        <taxon>Pseudomonadota</taxon>
        <taxon>Alphaproteobacteria</taxon>
        <taxon>Acetobacterales</taxon>
        <taxon>Acetobacteraceae</taxon>
        <taxon>Granulibacter</taxon>
    </lineage>
</organism>
<dbReference type="CDD" id="cd09727">
    <property type="entry name" value="Cas6_I-E"/>
    <property type="match status" value="1"/>
</dbReference>
<dbReference type="SUPFAM" id="SSF117987">
    <property type="entry name" value="CRISPR-associated protein"/>
    <property type="match status" value="1"/>
</dbReference>
<dbReference type="RefSeq" id="WP_025287090.1">
    <property type="nucleotide sequence ID" value="NZ_CP003181.2"/>
</dbReference>
<accession>A0AAN0REL5</accession>
<dbReference type="Pfam" id="PF08798">
    <property type="entry name" value="CRISPR_assoc"/>
    <property type="match status" value="1"/>
</dbReference>
<proteinExistence type="predicted"/>
<dbReference type="InterPro" id="IPR010179">
    <property type="entry name" value="CRISPR-assoc_prot_Cse3"/>
</dbReference>
<protein>
    <recommendedName>
        <fullName evidence="3">Type I-E CRISPR-associated protein Cas6/Cse3/CasE</fullName>
    </recommendedName>
</protein>
<gene>
    <name evidence="1" type="ORF">GbCGDNIH3_1697</name>
</gene>
<dbReference type="AlphaFoldDB" id="A0AAN0REL5"/>
<dbReference type="EMBL" id="CP003181">
    <property type="protein sequence ID" value="AHJ63593.1"/>
    <property type="molecule type" value="Genomic_DNA"/>
</dbReference>
<evidence type="ECO:0000313" key="1">
    <source>
        <dbReference type="EMBL" id="AHJ63593.1"/>
    </source>
</evidence>
<evidence type="ECO:0000313" key="2">
    <source>
        <dbReference type="Proteomes" id="UP000019438"/>
    </source>
</evidence>
<dbReference type="Proteomes" id="UP000019438">
    <property type="component" value="Chromosome"/>
</dbReference>
<reference evidence="2" key="1">
    <citation type="submission" date="2012-06" db="EMBL/GenBank/DDBJ databases">
        <title>Genome analysis of multiple Granulibacter bethesdensis isolates demonstrates substantial genome diversity.</title>
        <authorList>
            <person name="Greenberg D.E."/>
            <person name="Porcella S.F."/>
            <person name="Zarember K."/>
            <person name="Zelazny A.M."/>
            <person name="Bruno D."/>
            <person name="Martens C."/>
            <person name="Barbian K.D."/>
            <person name="Jaske E."/>
            <person name="Holland S.M."/>
        </authorList>
    </citation>
    <scope>NUCLEOTIDE SEQUENCE [LARGE SCALE GENOMIC DNA]</scope>
    <source>
        <strain evidence="2">CGDNIH3</strain>
    </source>
</reference>